<dbReference type="Pfam" id="PF14543">
    <property type="entry name" value="TAXi_N"/>
    <property type="match status" value="1"/>
</dbReference>
<dbReference type="InterPro" id="IPR021109">
    <property type="entry name" value="Peptidase_aspartic_dom_sf"/>
</dbReference>
<keyword evidence="4" id="KW-0732">Signal</keyword>
<feature type="chain" id="PRO_5039337316" description="Peptidase A1 domain-containing protein" evidence="4">
    <location>
        <begin position="19"/>
        <end position="461"/>
    </location>
</feature>
<name>A0A9D4Z4D1_ADICA</name>
<keyword evidence="7" id="KW-1185">Reference proteome</keyword>
<dbReference type="Pfam" id="PF14541">
    <property type="entry name" value="TAXi_C"/>
    <property type="match status" value="1"/>
</dbReference>
<evidence type="ECO:0000256" key="4">
    <source>
        <dbReference type="SAM" id="SignalP"/>
    </source>
</evidence>
<evidence type="ECO:0000256" key="1">
    <source>
        <dbReference type="ARBA" id="ARBA00007447"/>
    </source>
</evidence>
<feature type="domain" description="Peptidase A1" evidence="5">
    <location>
        <begin position="90"/>
        <end position="457"/>
    </location>
</feature>
<feature type="signal peptide" evidence="4">
    <location>
        <begin position="1"/>
        <end position="18"/>
    </location>
</feature>
<dbReference type="PANTHER" id="PTHR47967:SF60">
    <property type="entry name" value="PROTEIN ASPARTIC PROTEASE IN GUARD CELL 1-LIKE"/>
    <property type="match status" value="1"/>
</dbReference>
<dbReference type="Proteomes" id="UP000886520">
    <property type="component" value="Chromosome 24"/>
</dbReference>
<dbReference type="PROSITE" id="PS51767">
    <property type="entry name" value="PEPTIDASE_A1"/>
    <property type="match status" value="1"/>
</dbReference>
<evidence type="ECO:0000256" key="2">
    <source>
        <dbReference type="ARBA" id="ARBA00022670"/>
    </source>
</evidence>
<evidence type="ECO:0000313" key="6">
    <source>
        <dbReference type="EMBL" id="KAI5059992.1"/>
    </source>
</evidence>
<dbReference type="AlphaFoldDB" id="A0A9D4Z4D1"/>
<evidence type="ECO:0000313" key="7">
    <source>
        <dbReference type="Proteomes" id="UP000886520"/>
    </source>
</evidence>
<dbReference type="InterPro" id="IPR033121">
    <property type="entry name" value="PEPTIDASE_A1"/>
</dbReference>
<reference evidence="6" key="1">
    <citation type="submission" date="2021-01" db="EMBL/GenBank/DDBJ databases">
        <title>Adiantum capillus-veneris genome.</title>
        <authorList>
            <person name="Fang Y."/>
            <person name="Liao Q."/>
        </authorList>
    </citation>
    <scope>NUCLEOTIDE SEQUENCE</scope>
    <source>
        <strain evidence="6">H3</strain>
        <tissue evidence="6">Leaf</tissue>
    </source>
</reference>
<dbReference type="PANTHER" id="PTHR47967">
    <property type="entry name" value="OS07G0603500 PROTEIN-RELATED"/>
    <property type="match status" value="1"/>
</dbReference>
<proteinExistence type="inferred from homology"/>
<dbReference type="EMBL" id="JABFUD020000024">
    <property type="protein sequence ID" value="KAI5059992.1"/>
    <property type="molecule type" value="Genomic_DNA"/>
</dbReference>
<dbReference type="GO" id="GO:0006508">
    <property type="term" value="P:proteolysis"/>
    <property type="evidence" value="ECO:0007669"/>
    <property type="project" value="UniProtKB-KW"/>
</dbReference>
<dbReference type="Gene3D" id="2.40.70.10">
    <property type="entry name" value="Acid Proteases"/>
    <property type="match status" value="2"/>
</dbReference>
<dbReference type="GO" id="GO:0008233">
    <property type="term" value="F:peptidase activity"/>
    <property type="evidence" value="ECO:0007669"/>
    <property type="project" value="UniProtKB-KW"/>
</dbReference>
<sequence length="461" mass="50422">MAALIFNLILIVAVGLQAMPLISVAAQAQRALLHQYNPTQDEFSRNVGTVLTFVIHAAAAGDKLIRRTLQDRRPVTLPLVSGYELGNVNYYVRPVVGSTRRSFYMTMDTAADLTWLQCQPCHPCFEQLDQPIFDPRVDSTTLSDIRGRSPLCNLLGAASITSMPDSPTCTYLKVYQDGSMTAGKLVSDTLALPDILFGCSHRSRSEQEGGFQDMAGIMGLSRGPLAFPSQLRRRALPSTFSYCLPKMYSADSSTLTFGTGGSHIAHNTVFTPLIINPEHPFYYYVHLTGISIGSRFLDLPSGLFDIDPSTGDGGLQIDSGAAITRLHPLAYHALRDTMQAIIAAHAPQLLPGEPYIDLLDTCYFLADGVQHDHLLDGVPSVVLHFARAADLVLPPDIVLMSLDKPDPDSDEHHPVCLSFSSSDINANFLRATSVLGNIHQQRTRFIFDVDNDRMGLTANEC</sequence>
<keyword evidence="3" id="KW-0378">Hydrolase</keyword>
<dbReference type="OrthoDB" id="688863at2759"/>
<gene>
    <name evidence="6" type="ORF">GOP47_0024412</name>
</gene>
<dbReference type="InterPro" id="IPR032861">
    <property type="entry name" value="TAXi_N"/>
</dbReference>
<organism evidence="6 7">
    <name type="scientific">Adiantum capillus-veneris</name>
    <name type="common">Maidenhair fern</name>
    <dbReference type="NCBI Taxonomy" id="13818"/>
    <lineage>
        <taxon>Eukaryota</taxon>
        <taxon>Viridiplantae</taxon>
        <taxon>Streptophyta</taxon>
        <taxon>Embryophyta</taxon>
        <taxon>Tracheophyta</taxon>
        <taxon>Polypodiopsida</taxon>
        <taxon>Polypodiidae</taxon>
        <taxon>Polypodiales</taxon>
        <taxon>Pteridineae</taxon>
        <taxon>Pteridaceae</taxon>
        <taxon>Vittarioideae</taxon>
        <taxon>Adiantum</taxon>
    </lineage>
</organism>
<dbReference type="InterPro" id="IPR051708">
    <property type="entry name" value="Plant_Aspart_Prot_A1"/>
</dbReference>
<accession>A0A9D4Z4D1</accession>
<dbReference type="SUPFAM" id="SSF50630">
    <property type="entry name" value="Acid proteases"/>
    <property type="match status" value="1"/>
</dbReference>
<comment type="similarity">
    <text evidence="1">Belongs to the peptidase A1 family.</text>
</comment>
<comment type="caution">
    <text evidence="6">The sequence shown here is derived from an EMBL/GenBank/DDBJ whole genome shotgun (WGS) entry which is preliminary data.</text>
</comment>
<dbReference type="InterPro" id="IPR032799">
    <property type="entry name" value="TAXi_C"/>
</dbReference>
<evidence type="ECO:0000259" key="5">
    <source>
        <dbReference type="PROSITE" id="PS51767"/>
    </source>
</evidence>
<evidence type="ECO:0000256" key="3">
    <source>
        <dbReference type="ARBA" id="ARBA00022801"/>
    </source>
</evidence>
<keyword evidence="2" id="KW-0645">Protease</keyword>
<protein>
    <recommendedName>
        <fullName evidence="5">Peptidase A1 domain-containing protein</fullName>
    </recommendedName>
</protein>